<evidence type="ECO:0000259" key="7">
    <source>
        <dbReference type="PROSITE" id="PS50042"/>
    </source>
</evidence>
<evidence type="ECO:0000256" key="1">
    <source>
        <dbReference type="ARBA" id="ARBA00004141"/>
    </source>
</evidence>
<dbReference type="Pfam" id="PF00939">
    <property type="entry name" value="Na_sulph_symp"/>
    <property type="match status" value="1"/>
</dbReference>
<feature type="transmembrane region" description="Helical" evidence="6">
    <location>
        <begin position="584"/>
        <end position="607"/>
    </location>
</feature>
<evidence type="ECO:0000256" key="3">
    <source>
        <dbReference type="ARBA" id="ARBA00022989"/>
    </source>
</evidence>
<proteinExistence type="predicted"/>
<feature type="domain" description="Cyclic nucleotide-binding" evidence="7">
    <location>
        <begin position="8"/>
        <end position="111"/>
    </location>
</feature>
<dbReference type="PANTHER" id="PTHR10283">
    <property type="entry name" value="SOLUTE CARRIER FAMILY 13 MEMBER"/>
    <property type="match status" value="1"/>
</dbReference>
<evidence type="ECO:0000256" key="2">
    <source>
        <dbReference type="ARBA" id="ARBA00022692"/>
    </source>
</evidence>
<dbReference type="Proteomes" id="UP000612456">
    <property type="component" value="Unassembled WGS sequence"/>
</dbReference>
<keyword evidence="3 6" id="KW-1133">Transmembrane helix</keyword>
<dbReference type="InterPro" id="IPR000595">
    <property type="entry name" value="cNMP-bd_dom"/>
</dbReference>
<name>A0A917E1N6_9BACL</name>
<dbReference type="InterPro" id="IPR018490">
    <property type="entry name" value="cNMP-bd_dom_sf"/>
</dbReference>
<dbReference type="EMBL" id="BMHP01000005">
    <property type="protein sequence ID" value="GGD90184.1"/>
    <property type="molecule type" value="Genomic_DNA"/>
</dbReference>
<dbReference type="InterPro" id="IPR018488">
    <property type="entry name" value="cNMP-bd_CS"/>
</dbReference>
<keyword evidence="5" id="KW-0010">Activator</keyword>
<evidence type="ECO:0000313" key="8">
    <source>
        <dbReference type="EMBL" id="GGD90184.1"/>
    </source>
</evidence>
<dbReference type="GO" id="GO:0022857">
    <property type="term" value="F:transmembrane transporter activity"/>
    <property type="evidence" value="ECO:0007669"/>
    <property type="project" value="InterPro"/>
</dbReference>
<dbReference type="Pfam" id="PF00027">
    <property type="entry name" value="cNMP_binding"/>
    <property type="match status" value="1"/>
</dbReference>
<evidence type="ECO:0000256" key="4">
    <source>
        <dbReference type="ARBA" id="ARBA00023136"/>
    </source>
</evidence>
<organism evidence="8 9">
    <name type="scientific">Paenibacillus nasutitermitis</name>
    <dbReference type="NCBI Taxonomy" id="1652958"/>
    <lineage>
        <taxon>Bacteria</taxon>
        <taxon>Bacillati</taxon>
        <taxon>Bacillota</taxon>
        <taxon>Bacilli</taxon>
        <taxon>Bacillales</taxon>
        <taxon>Paenibacillaceae</taxon>
        <taxon>Paenibacillus</taxon>
    </lineage>
</organism>
<dbReference type="PROSITE" id="PS50042">
    <property type="entry name" value="CNMP_BINDING_3"/>
    <property type="match status" value="1"/>
</dbReference>
<feature type="transmembrane region" description="Helical" evidence="6">
    <location>
        <begin position="766"/>
        <end position="788"/>
    </location>
</feature>
<feature type="transmembrane region" description="Helical" evidence="6">
    <location>
        <begin position="728"/>
        <end position="746"/>
    </location>
</feature>
<feature type="transmembrane region" description="Helical" evidence="6">
    <location>
        <begin position="703"/>
        <end position="721"/>
    </location>
</feature>
<keyword evidence="4 6" id="KW-0472">Membrane</keyword>
<evidence type="ECO:0000256" key="6">
    <source>
        <dbReference type="SAM" id="Phobius"/>
    </source>
</evidence>
<comment type="subcellular location">
    <subcellularLocation>
        <location evidence="1">Membrane</location>
        <topology evidence="1">Multi-pass membrane protein</topology>
    </subcellularLocation>
</comment>
<dbReference type="GO" id="GO:0005886">
    <property type="term" value="C:plasma membrane"/>
    <property type="evidence" value="ECO:0007669"/>
    <property type="project" value="TreeGrafter"/>
</dbReference>
<dbReference type="PRINTS" id="PR00103">
    <property type="entry name" value="CAMPKINASE"/>
</dbReference>
<dbReference type="SMART" id="SM00100">
    <property type="entry name" value="cNMP"/>
    <property type="match status" value="1"/>
</dbReference>
<dbReference type="PROSITE" id="PS00889">
    <property type="entry name" value="CNMP_BINDING_2"/>
    <property type="match status" value="1"/>
</dbReference>
<dbReference type="InterPro" id="IPR014710">
    <property type="entry name" value="RmlC-like_jellyroll"/>
</dbReference>
<reference evidence="8" key="1">
    <citation type="journal article" date="2014" name="Int. J. Syst. Evol. Microbiol.">
        <title>Complete genome sequence of Corynebacterium casei LMG S-19264T (=DSM 44701T), isolated from a smear-ripened cheese.</title>
        <authorList>
            <consortium name="US DOE Joint Genome Institute (JGI-PGF)"/>
            <person name="Walter F."/>
            <person name="Albersmeier A."/>
            <person name="Kalinowski J."/>
            <person name="Ruckert C."/>
        </authorList>
    </citation>
    <scope>NUCLEOTIDE SEQUENCE</scope>
    <source>
        <strain evidence="8">CGMCC 1.15178</strain>
    </source>
</reference>
<accession>A0A917E1N6</accession>
<comment type="caution">
    <text evidence="8">The sequence shown here is derived from an EMBL/GenBank/DDBJ whole genome shotgun (WGS) entry which is preliminary data.</text>
</comment>
<keyword evidence="2 6" id="KW-0812">Transmembrane</keyword>
<dbReference type="RefSeq" id="WP_188997289.1">
    <property type="nucleotide sequence ID" value="NZ_BMHP01000005.1"/>
</dbReference>
<feature type="transmembrane region" description="Helical" evidence="6">
    <location>
        <begin position="502"/>
        <end position="522"/>
    </location>
</feature>
<dbReference type="InterPro" id="IPR001898">
    <property type="entry name" value="SLC13A/DASS"/>
</dbReference>
<dbReference type="AlphaFoldDB" id="A0A917E1N6"/>
<feature type="transmembrane region" description="Helical" evidence="6">
    <location>
        <begin position="795"/>
        <end position="821"/>
    </location>
</feature>
<feature type="transmembrane region" description="Helical" evidence="6">
    <location>
        <begin position="855"/>
        <end position="874"/>
    </location>
</feature>
<dbReference type="SUPFAM" id="SSF51206">
    <property type="entry name" value="cAMP-binding domain-like"/>
    <property type="match status" value="1"/>
</dbReference>
<gene>
    <name evidence="8" type="ORF">GCM10010911_56040</name>
</gene>
<sequence>MSIHSIEMFKGLSNLELAQILGKLGKLSLPPGEVLFRQGDEGSCMYIIEKGMIELFASSPEGQDRLLTRIAAGDTLGEMALLTGEPRSATAMAADHAELFVIDLEMFQTLMEGKASISTYFIRLLSQRLIHTNTRLQESREAKLKQAADKLADLPEPLPEGLLVCSLMPLFSMDWIESACGIDSLQHQLAASAGLRGSLHPAGQTQGGALYSMEPGLRSVLSELFVEKYGYAKRKSMIASAGEYLARHHGLAAAAAVYAEAGEWPAILALVGSADAAAGQPAVGESLEAELCLLLDSCPDELLIADYRIFERYLKGCSEAGHAKGLARLETAFSRTHNYSVHQMASLYEYGAELCHRLDMKQKALEFLQMAETAAGSEQTLSGMAGQDRDRSYNLAKQRLDSRKSRQMADQAGGFWKQQRMTGLVALLLVIASLAYFHFAPPVAGLSRQGMDFIGIGIAAVILWIVNIIPDYLVALFMAMLWTVGGLVQPEVALSGFATPTWLYMFFILALGAVITKSGILYRLSLHALRLFPTHYRGQLWGIVAGGMLLNPMIPSSSAKVALGVPIARTLSELMGFRPQSRGAAGLGLAAMIFYGFTAPFILTGSYTNVMAYGLIPGAQQLSWFKWFLYALPAFIIFTAVMLLSIKTLFKNVEQPKAVSRKVLDDQLKVLGSFTREEKITMFTVLGSIGLLIAQPLHGIDNTWVMLLGFAVLVISGALDTKTLKSGIDWTFLLFIGVAFSFAQAARQLGIIEAMTLFLGDYMEPFLASPLLFLLAVIVLSFAVTLVVRDDPAVILLTISMLPLAGQAGIHPWVLVFVILLSTDPFLFAYQSPTYLTAYYSAEGKSFSHRQGQKIAVSYVIAVVLATVLCVPYWEWIGLIGR</sequence>
<reference evidence="8" key="2">
    <citation type="submission" date="2020-09" db="EMBL/GenBank/DDBJ databases">
        <authorList>
            <person name="Sun Q."/>
            <person name="Zhou Y."/>
        </authorList>
    </citation>
    <scope>NUCLEOTIDE SEQUENCE</scope>
    <source>
        <strain evidence="8">CGMCC 1.15178</strain>
    </source>
</reference>
<feature type="transmembrane region" description="Helical" evidence="6">
    <location>
        <begin position="680"/>
        <end position="697"/>
    </location>
</feature>
<dbReference type="CDD" id="cd00038">
    <property type="entry name" value="CAP_ED"/>
    <property type="match status" value="1"/>
</dbReference>
<keyword evidence="9" id="KW-1185">Reference proteome</keyword>
<dbReference type="Gene3D" id="2.60.120.10">
    <property type="entry name" value="Jelly Rolls"/>
    <property type="match status" value="1"/>
</dbReference>
<evidence type="ECO:0000256" key="5">
    <source>
        <dbReference type="ARBA" id="ARBA00023159"/>
    </source>
</evidence>
<dbReference type="PANTHER" id="PTHR10283:SF125">
    <property type="entry name" value="MG(2+)_CITRATE COMPLEX SECONDARY TRANSPORTER"/>
    <property type="match status" value="1"/>
</dbReference>
<feature type="transmembrane region" description="Helical" evidence="6">
    <location>
        <begin position="421"/>
        <end position="441"/>
    </location>
</feature>
<feature type="transmembrane region" description="Helical" evidence="6">
    <location>
        <begin position="627"/>
        <end position="646"/>
    </location>
</feature>
<protein>
    <recommendedName>
        <fullName evidence="7">Cyclic nucleotide-binding domain-containing protein</fullName>
    </recommendedName>
</protein>
<feature type="transmembrane region" description="Helical" evidence="6">
    <location>
        <begin position="453"/>
        <end position="482"/>
    </location>
</feature>
<evidence type="ECO:0000313" key="9">
    <source>
        <dbReference type="Proteomes" id="UP000612456"/>
    </source>
</evidence>